<dbReference type="Proteomes" id="UP000184406">
    <property type="component" value="Unassembled WGS sequence"/>
</dbReference>
<accession>A0A1M4SW00</accession>
<name>A0A1M4SW00_9FLAO</name>
<protein>
    <submittedName>
        <fullName evidence="1">Uncharacterized protein</fullName>
    </submittedName>
</protein>
<evidence type="ECO:0000313" key="2">
    <source>
        <dbReference type="Proteomes" id="UP000184406"/>
    </source>
</evidence>
<proteinExistence type="predicted"/>
<dbReference type="EMBL" id="FQUX01000001">
    <property type="protein sequence ID" value="SHE36378.1"/>
    <property type="molecule type" value="Genomic_DNA"/>
</dbReference>
<evidence type="ECO:0000313" key="1">
    <source>
        <dbReference type="EMBL" id="SHE36378.1"/>
    </source>
</evidence>
<sequence>MCVSAFEPLTAQQPTISAISPTPFFPKQETDKALKQITKMKVEKLGTNIHHYKLPKSELTDQNGIVRISELNLMGPVKDKL</sequence>
<organism evidence="1 2">
    <name type="scientific">Arenibacter palladensis</name>
    <dbReference type="NCBI Taxonomy" id="237373"/>
    <lineage>
        <taxon>Bacteria</taxon>
        <taxon>Pseudomonadati</taxon>
        <taxon>Bacteroidota</taxon>
        <taxon>Flavobacteriia</taxon>
        <taxon>Flavobacteriales</taxon>
        <taxon>Flavobacteriaceae</taxon>
        <taxon>Arenibacter</taxon>
    </lineage>
</organism>
<gene>
    <name evidence="1" type="ORF">SAMN03080594_10148</name>
</gene>
<keyword evidence="2" id="KW-1185">Reference proteome</keyword>
<reference evidence="2" key="1">
    <citation type="submission" date="2016-11" db="EMBL/GenBank/DDBJ databases">
        <authorList>
            <person name="Varghese N."/>
            <person name="Submissions S."/>
        </authorList>
    </citation>
    <scope>NUCLEOTIDE SEQUENCE [LARGE SCALE GENOMIC DNA]</scope>
    <source>
        <strain evidence="2">DSM 17539</strain>
    </source>
</reference>
<dbReference type="AlphaFoldDB" id="A0A1M4SW00"/>